<dbReference type="Proteomes" id="UP000192266">
    <property type="component" value="Unassembled WGS sequence"/>
</dbReference>
<keyword evidence="2" id="KW-1185">Reference proteome</keyword>
<gene>
    <name evidence="1" type="ORF">SAMN00120144_3335</name>
</gene>
<sequence>MSEPVLKLTGLIYKGDSPGVFVGCIKEMRGVVVQGNSEDAVYRDLVEGAKFLVEFKHEEALQLLREQINAEYVTDEEIDFSLSREVIREVSAE</sequence>
<evidence type="ECO:0000313" key="2">
    <source>
        <dbReference type="Proteomes" id="UP000192266"/>
    </source>
</evidence>
<proteinExistence type="predicted"/>
<dbReference type="InterPro" id="IPR035069">
    <property type="entry name" value="TTHA1013/TTHA0281-like"/>
</dbReference>
<protein>
    <submittedName>
        <fullName evidence="1">Uncharacterized protein</fullName>
    </submittedName>
</protein>
<reference evidence="1 2" key="1">
    <citation type="submission" date="2017-04" db="EMBL/GenBank/DDBJ databases">
        <authorList>
            <person name="Afonso C.L."/>
            <person name="Miller P.J."/>
            <person name="Scott M.A."/>
            <person name="Spackman E."/>
            <person name="Goraichik I."/>
            <person name="Dimitrov K.M."/>
            <person name="Suarez D.L."/>
            <person name="Swayne D.E."/>
        </authorList>
    </citation>
    <scope>NUCLEOTIDE SEQUENCE [LARGE SCALE GENOMIC DNA]</scope>
    <source>
        <strain evidence="1 2">DSM 11622</strain>
    </source>
</reference>
<name>A0A1W1VIC6_9BACT</name>
<organism evidence="1 2">
    <name type="scientific">Hymenobacter roseosalivarius DSM 11622</name>
    <dbReference type="NCBI Taxonomy" id="645990"/>
    <lineage>
        <taxon>Bacteria</taxon>
        <taxon>Pseudomonadati</taxon>
        <taxon>Bacteroidota</taxon>
        <taxon>Cytophagia</taxon>
        <taxon>Cytophagales</taxon>
        <taxon>Hymenobacteraceae</taxon>
        <taxon>Hymenobacter</taxon>
    </lineage>
</organism>
<dbReference type="AlphaFoldDB" id="A0A1W1VIC6"/>
<dbReference type="STRING" id="645990.SAMN00120144_3335"/>
<dbReference type="OrthoDB" id="894377at2"/>
<accession>A0A1W1VIC6</accession>
<evidence type="ECO:0000313" key="1">
    <source>
        <dbReference type="EMBL" id="SMB92980.1"/>
    </source>
</evidence>
<dbReference type="RefSeq" id="WP_084444825.1">
    <property type="nucleotide sequence ID" value="NZ_FWWW01000061.1"/>
</dbReference>
<dbReference type="SUPFAM" id="SSF143100">
    <property type="entry name" value="TTHA1013/TTHA0281-like"/>
    <property type="match status" value="1"/>
</dbReference>
<dbReference type="EMBL" id="FWWW01000061">
    <property type="protein sequence ID" value="SMB92980.1"/>
    <property type="molecule type" value="Genomic_DNA"/>
</dbReference>